<proteinExistence type="predicted"/>
<reference evidence="3 4" key="1">
    <citation type="submission" date="2019-10" db="EMBL/GenBank/DDBJ databases">
        <title>A novel species.</title>
        <authorList>
            <person name="Gao J."/>
        </authorList>
    </citation>
    <scope>NUCLEOTIDE SEQUENCE [LARGE SCALE GENOMIC DNA]</scope>
    <source>
        <strain evidence="3 4">QMT-28</strain>
    </source>
</reference>
<dbReference type="Proteomes" id="UP000326179">
    <property type="component" value="Chromosome"/>
</dbReference>
<feature type="region of interest" description="Disordered" evidence="1">
    <location>
        <begin position="28"/>
        <end position="47"/>
    </location>
</feature>
<accession>A0A5Q0LJF1</accession>
<dbReference type="AlphaFoldDB" id="A0A5Q0LJF1"/>
<evidence type="ECO:0000313" key="4">
    <source>
        <dbReference type="Proteomes" id="UP000326179"/>
    </source>
</evidence>
<name>A0A5Q0LJF1_9ACTN</name>
<keyword evidence="4" id="KW-1185">Reference proteome</keyword>
<dbReference type="PANTHER" id="PTHR39639">
    <property type="entry name" value="CHROMOSOME 16, WHOLE GENOME SHOTGUN SEQUENCE"/>
    <property type="match status" value="1"/>
</dbReference>
<evidence type="ECO:0000313" key="3">
    <source>
        <dbReference type="EMBL" id="QFZ76589.1"/>
    </source>
</evidence>
<gene>
    <name evidence="3" type="ORF">GFH48_27940</name>
</gene>
<evidence type="ECO:0000259" key="2">
    <source>
        <dbReference type="Pfam" id="PF03235"/>
    </source>
</evidence>
<organism evidence="3 4">
    <name type="scientific">Streptomyces fagopyri</name>
    <dbReference type="NCBI Taxonomy" id="2662397"/>
    <lineage>
        <taxon>Bacteria</taxon>
        <taxon>Bacillati</taxon>
        <taxon>Actinomycetota</taxon>
        <taxon>Actinomycetes</taxon>
        <taxon>Kitasatosporales</taxon>
        <taxon>Streptomycetaceae</taxon>
        <taxon>Streptomyces</taxon>
    </lineage>
</organism>
<dbReference type="Pfam" id="PF03235">
    <property type="entry name" value="GmrSD_N"/>
    <property type="match status" value="1"/>
</dbReference>
<feature type="domain" description="GmrSD restriction endonucleases N-terminal" evidence="2">
    <location>
        <begin position="68"/>
        <end position="212"/>
    </location>
</feature>
<evidence type="ECO:0000256" key="1">
    <source>
        <dbReference type="SAM" id="MobiDB-lite"/>
    </source>
</evidence>
<dbReference type="PANTHER" id="PTHR39639:SF1">
    <property type="entry name" value="DUF262 DOMAIN-CONTAINING PROTEIN"/>
    <property type="match status" value="1"/>
</dbReference>
<dbReference type="KEGG" id="sfy:GFH48_27940"/>
<protein>
    <submittedName>
        <fullName evidence="3">DUF262 domain-containing protein</fullName>
    </submittedName>
</protein>
<dbReference type="InterPro" id="IPR004919">
    <property type="entry name" value="GmrSD_N"/>
</dbReference>
<sequence length="398" mass="45677">MSSKHIDTAGSARYAEYRITTKEQRVTEDQTLFDDDADEDVTGDQREPLNLANRERRLVTQPYDLSVGTLVDDIKKDRLLLNIEYQRQYVWDRAKASRLIESLLLNIPVPVCYFAENEDGAYEVIDGLQRITTISNYLEGDFELKGIPVLSELEGKFFSDLTVRDQRRLSGRTIRCIVITEDSDPDIKFDVFERLNTGSARLGSQELRNCIYRGDLNDFLRRTAELPYFTGILSGIRNRRMEFEELVLRFFSLYETIADYRPPLRQLLNSYMRENRAGVPSKAEMDVFADVCRTVAEVFGESAFRLPAPNGRPAPGMNKALFDAIMIPFAHADREAIRAKPNEVRELREELLRDENFLFSIGRATADRSRVHYRVSRFAKGLADLGISCSLHEELESA</sequence>
<dbReference type="EMBL" id="CP045643">
    <property type="protein sequence ID" value="QFZ76589.1"/>
    <property type="molecule type" value="Genomic_DNA"/>
</dbReference>
<feature type="compositionally biased region" description="Acidic residues" evidence="1">
    <location>
        <begin position="31"/>
        <end position="42"/>
    </location>
</feature>